<dbReference type="Gene3D" id="1.20.120.1760">
    <property type="match status" value="1"/>
</dbReference>
<accession>A0A515ESU1</accession>
<dbReference type="AlphaFoldDB" id="A0A515ESU1"/>
<feature type="transmembrane region" description="Helical" evidence="3">
    <location>
        <begin position="81"/>
        <end position="103"/>
    </location>
</feature>
<evidence type="ECO:0000256" key="1">
    <source>
        <dbReference type="ARBA" id="ARBA00022679"/>
    </source>
</evidence>
<organism evidence="4 5">
    <name type="scientific">Rhodoferax aquaticus</name>
    <dbReference type="NCBI Taxonomy" id="2527691"/>
    <lineage>
        <taxon>Bacteria</taxon>
        <taxon>Pseudomonadati</taxon>
        <taxon>Pseudomonadota</taxon>
        <taxon>Betaproteobacteria</taxon>
        <taxon>Burkholderiales</taxon>
        <taxon>Comamonadaceae</taxon>
        <taxon>Rhodoferax</taxon>
    </lineage>
</organism>
<proteinExistence type="inferred from homology"/>
<dbReference type="GO" id="GO:0008654">
    <property type="term" value="P:phospholipid biosynthetic process"/>
    <property type="evidence" value="ECO:0007669"/>
    <property type="project" value="InterPro"/>
</dbReference>
<dbReference type="Pfam" id="PF01066">
    <property type="entry name" value="CDP-OH_P_transf"/>
    <property type="match status" value="1"/>
</dbReference>
<dbReference type="KEGG" id="rhg:EXZ61_16970"/>
<feature type="transmembrane region" description="Helical" evidence="3">
    <location>
        <begin position="174"/>
        <end position="195"/>
    </location>
</feature>
<dbReference type="GO" id="GO:0016780">
    <property type="term" value="F:phosphotransferase activity, for other substituted phosphate groups"/>
    <property type="evidence" value="ECO:0007669"/>
    <property type="project" value="InterPro"/>
</dbReference>
<keyword evidence="3" id="KW-1133">Transmembrane helix</keyword>
<dbReference type="InterPro" id="IPR043130">
    <property type="entry name" value="CDP-OH_PTrfase_TM_dom"/>
</dbReference>
<protein>
    <submittedName>
        <fullName evidence="4">CDP-alcohol phosphatidyltransferase family protein</fullName>
    </submittedName>
</protein>
<dbReference type="Proteomes" id="UP000317365">
    <property type="component" value="Chromosome"/>
</dbReference>
<dbReference type="RefSeq" id="WP_142812879.1">
    <property type="nucleotide sequence ID" value="NZ_CP036282.1"/>
</dbReference>
<sequence>MLDRFAVRLIRPTLHVAAKALVKLGVGANSVTVVGFLIGIFAAVLIATQAYLAGAIAILLSRLSDGIDGAVARQTQATDAGGFLDITLDFLFYASIPLAFALANPAANALAAATLLMAFMGTSSSFLAFAALAAKRGLHSVDYPDKSFFFLGGLTEATETLATFMAMCLWPQHFALLAYTFAALCAVTTATRIWWGWKSFS</sequence>
<keyword evidence="5" id="KW-1185">Reference proteome</keyword>
<dbReference type="EMBL" id="CP036282">
    <property type="protein sequence ID" value="QDL55725.1"/>
    <property type="molecule type" value="Genomic_DNA"/>
</dbReference>
<reference evidence="5" key="2">
    <citation type="journal article" date="2020" name="Int. J. Syst. Evol. Microbiol.">
        <title>Genomic insights into a novel species Rhodoferax aquaticus sp. nov., isolated from freshwater.</title>
        <authorList>
            <person name="Li T."/>
            <person name="Zhuo Y."/>
            <person name="Jin C.Z."/>
            <person name="Wu X."/>
            <person name="Ko S.R."/>
            <person name="Jin F.J."/>
            <person name="Ahn C.Y."/>
            <person name="Oh H.M."/>
            <person name="Lee H.G."/>
            <person name="Jin L."/>
        </authorList>
    </citation>
    <scope>NUCLEOTIDE SEQUENCE [LARGE SCALE GENOMIC DNA]</scope>
    <source>
        <strain evidence="5">Gr-4</strain>
    </source>
</reference>
<dbReference type="GO" id="GO:0016020">
    <property type="term" value="C:membrane"/>
    <property type="evidence" value="ECO:0007669"/>
    <property type="project" value="InterPro"/>
</dbReference>
<keyword evidence="1 2" id="KW-0808">Transferase</keyword>
<evidence type="ECO:0000256" key="2">
    <source>
        <dbReference type="RuleBase" id="RU003750"/>
    </source>
</evidence>
<reference evidence="5" key="1">
    <citation type="submission" date="2019-02" db="EMBL/GenBank/DDBJ databases">
        <title>Complete genome sequence of Rhodoferax sp. Gr-4.</title>
        <authorList>
            <person name="Jin L."/>
        </authorList>
    </citation>
    <scope>NUCLEOTIDE SEQUENCE [LARGE SCALE GENOMIC DNA]</scope>
    <source>
        <strain evidence="5">Gr-4</strain>
    </source>
</reference>
<feature type="transmembrane region" description="Helical" evidence="3">
    <location>
        <begin position="109"/>
        <end position="134"/>
    </location>
</feature>
<name>A0A515ESU1_9BURK</name>
<evidence type="ECO:0000313" key="5">
    <source>
        <dbReference type="Proteomes" id="UP000317365"/>
    </source>
</evidence>
<evidence type="ECO:0000256" key="3">
    <source>
        <dbReference type="SAM" id="Phobius"/>
    </source>
</evidence>
<keyword evidence="3" id="KW-0472">Membrane</keyword>
<dbReference type="InterPro" id="IPR048254">
    <property type="entry name" value="CDP_ALCOHOL_P_TRANSF_CS"/>
</dbReference>
<dbReference type="InterPro" id="IPR000462">
    <property type="entry name" value="CDP-OH_P_trans"/>
</dbReference>
<feature type="transmembrane region" description="Helical" evidence="3">
    <location>
        <begin position="33"/>
        <end position="60"/>
    </location>
</feature>
<gene>
    <name evidence="4" type="ORF">EXZ61_16970</name>
</gene>
<dbReference type="PROSITE" id="PS00379">
    <property type="entry name" value="CDP_ALCOHOL_P_TRANSF"/>
    <property type="match status" value="1"/>
</dbReference>
<evidence type="ECO:0000313" key="4">
    <source>
        <dbReference type="EMBL" id="QDL55725.1"/>
    </source>
</evidence>
<comment type="similarity">
    <text evidence="2">Belongs to the CDP-alcohol phosphatidyltransferase class-I family.</text>
</comment>
<keyword evidence="3" id="KW-0812">Transmembrane</keyword>